<dbReference type="GO" id="GO:0055085">
    <property type="term" value="P:transmembrane transport"/>
    <property type="evidence" value="ECO:0007669"/>
    <property type="project" value="InterPro"/>
</dbReference>
<feature type="compositionally biased region" description="Pro residues" evidence="11">
    <location>
        <begin position="53"/>
        <end position="88"/>
    </location>
</feature>
<keyword evidence="8 10" id="KW-1133">Transmembrane helix</keyword>
<comment type="similarity">
    <text evidence="2 10">Belongs to the TonB family.</text>
</comment>
<dbReference type="PANTHER" id="PTHR33446">
    <property type="entry name" value="PROTEIN TONB-RELATED"/>
    <property type="match status" value="1"/>
</dbReference>
<dbReference type="AlphaFoldDB" id="A0A0A1W6M6"/>
<dbReference type="InterPro" id="IPR037682">
    <property type="entry name" value="TonB_C"/>
</dbReference>
<comment type="caution">
    <text evidence="13">The sequence shown here is derived from an EMBL/GenBank/DDBJ whole genome shotgun (WGS) entry which is preliminary data.</text>
</comment>
<accession>A0A0A1W6M6</accession>
<comment type="subcellular location">
    <subcellularLocation>
        <location evidence="1 10">Cell inner membrane</location>
        <topology evidence="1 10">Single-pass membrane protein</topology>
        <orientation evidence="1 10">Periplasmic side</orientation>
    </subcellularLocation>
</comment>
<keyword evidence="4 10" id="KW-1003">Cell membrane</keyword>
<dbReference type="eggNOG" id="COG0810">
    <property type="taxonomic scope" value="Bacteria"/>
</dbReference>
<keyword evidence="14" id="KW-1185">Reference proteome</keyword>
<protein>
    <recommendedName>
        <fullName evidence="10">Protein TonB</fullName>
    </recommendedName>
</protein>
<dbReference type="PROSITE" id="PS52015">
    <property type="entry name" value="TONB_CTD"/>
    <property type="match status" value="1"/>
</dbReference>
<dbReference type="GO" id="GO:0015031">
    <property type="term" value="P:protein transport"/>
    <property type="evidence" value="ECO:0007669"/>
    <property type="project" value="UniProtKB-UniRule"/>
</dbReference>
<dbReference type="RefSeq" id="WP_042486331.1">
    <property type="nucleotide sequence ID" value="NZ_BBPI01000036.1"/>
</dbReference>
<dbReference type="InterPro" id="IPR006260">
    <property type="entry name" value="TonB/TolA_C"/>
</dbReference>
<evidence type="ECO:0000313" key="13">
    <source>
        <dbReference type="EMBL" id="GAM00787.1"/>
    </source>
</evidence>
<evidence type="ECO:0000259" key="12">
    <source>
        <dbReference type="PROSITE" id="PS52015"/>
    </source>
</evidence>
<evidence type="ECO:0000256" key="2">
    <source>
        <dbReference type="ARBA" id="ARBA00006555"/>
    </source>
</evidence>
<dbReference type="OrthoDB" id="7585155at2"/>
<keyword evidence="3 10" id="KW-0813">Transport</keyword>
<dbReference type="GO" id="GO:0098797">
    <property type="term" value="C:plasma membrane protein complex"/>
    <property type="evidence" value="ECO:0007669"/>
    <property type="project" value="TreeGrafter"/>
</dbReference>
<dbReference type="GO" id="GO:0015891">
    <property type="term" value="P:siderophore transport"/>
    <property type="evidence" value="ECO:0007669"/>
    <property type="project" value="InterPro"/>
</dbReference>
<evidence type="ECO:0000256" key="4">
    <source>
        <dbReference type="ARBA" id="ARBA00022475"/>
    </source>
</evidence>
<evidence type="ECO:0000256" key="6">
    <source>
        <dbReference type="ARBA" id="ARBA00022692"/>
    </source>
</evidence>
<feature type="region of interest" description="Disordered" evidence="11">
    <location>
        <begin position="49"/>
        <end position="92"/>
    </location>
</feature>
<evidence type="ECO:0000256" key="1">
    <source>
        <dbReference type="ARBA" id="ARBA00004383"/>
    </source>
</evidence>
<evidence type="ECO:0000256" key="3">
    <source>
        <dbReference type="ARBA" id="ARBA00022448"/>
    </source>
</evidence>
<keyword evidence="7 10" id="KW-0653">Protein transport</keyword>
<evidence type="ECO:0000256" key="7">
    <source>
        <dbReference type="ARBA" id="ARBA00022927"/>
    </source>
</evidence>
<organism evidence="13 14">
    <name type="scientific">Sphingomonas parapaucimobilis NBRC 15100</name>
    <dbReference type="NCBI Taxonomy" id="1219049"/>
    <lineage>
        <taxon>Bacteria</taxon>
        <taxon>Pseudomonadati</taxon>
        <taxon>Pseudomonadota</taxon>
        <taxon>Alphaproteobacteria</taxon>
        <taxon>Sphingomonadales</taxon>
        <taxon>Sphingomonadaceae</taxon>
        <taxon>Sphingomonas</taxon>
    </lineage>
</organism>
<reference evidence="13 14" key="1">
    <citation type="submission" date="2014-11" db="EMBL/GenBank/DDBJ databases">
        <title>Whole genome shotgun sequence of Sphingomonas parapaucimobilis NBRC 15100.</title>
        <authorList>
            <person name="Katano-Makiyama Y."/>
            <person name="Hosoyama A."/>
            <person name="Hashimoto M."/>
            <person name="Hosoyama Y."/>
            <person name="Noguchi M."/>
            <person name="Numata M."/>
            <person name="Tsuchikane K."/>
            <person name="Hirakata S."/>
            <person name="Uohara A."/>
            <person name="Shimodaira J."/>
            <person name="Ohji S."/>
            <person name="Ichikawa N."/>
            <person name="Kimura A."/>
            <person name="Yamazoe A."/>
            <person name="Fujita N."/>
        </authorList>
    </citation>
    <scope>NUCLEOTIDE SEQUENCE [LARGE SCALE GENOMIC DNA]</scope>
    <source>
        <strain evidence="13 14">NBRC 15100</strain>
    </source>
</reference>
<evidence type="ECO:0000256" key="8">
    <source>
        <dbReference type="ARBA" id="ARBA00022989"/>
    </source>
</evidence>
<keyword evidence="5 10" id="KW-0997">Cell inner membrane</keyword>
<name>A0A0A1W6M6_9SPHN</name>
<keyword evidence="6 10" id="KW-0812">Transmembrane</keyword>
<proteinExistence type="inferred from homology"/>
<dbReference type="NCBIfam" id="TIGR01352">
    <property type="entry name" value="tonB_Cterm"/>
    <property type="match status" value="1"/>
</dbReference>
<dbReference type="InterPro" id="IPR051045">
    <property type="entry name" value="TonB-dependent_transducer"/>
</dbReference>
<dbReference type="SUPFAM" id="SSF74653">
    <property type="entry name" value="TolA/TonB C-terminal domain"/>
    <property type="match status" value="1"/>
</dbReference>
<feature type="domain" description="TonB C-terminal" evidence="12">
    <location>
        <begin position="133"/>
        <end position="227"/>
    </location>
</feature>
<evidence type="ECO:0000256" key="9">
    <source>
        <dbReference type="ARBA" id="ARBA00023136"/>
    </source>
</evidence>
<keyword evidence="9 10" id="KW-0472">Membrane</keyword>
<evidence type="ECO:0000256" key="5">
    <source>
        <dbReference type="ARBA" id="ARBA00022519"/>
    </source>
</evidence>
<dbReference type="GO" id="GO:0031992">
    <property type="term" value="F:energy transducer activity"/>
    <property type="evidence" value="ECO:0007669"/>
    <property type="project" value="InterPro"/>
</dbReference>
<evidence type="ECO:0000256" key="11">
    <source>
        <dbReference type="SAM" id="MobiDB-lite"/>
    </source>
</evidence>
<keyword evidence="10" id="KW-0735">Signal-anchor</keyword>
<comment type="function">
    <text evidence="10">Interacts with outer membrane receptor proteins that carry out high-affinity binding and energy dependent uptake into the periplasmic space of specific substrates. It could act to transduce energy from the cytoplasmic membrane to specific energy-requiring processes in the outer membrane, resulting in the release into the periplasm of ligands bound by these outer membrane proteins.</text>
</comment>
<dbReference type="InterPro" id="IPR003538">
    <property type="entry name" value="TonB"/>
</dbReference>
<dbReference type="PANTHER" id="PTHR33446:SF2">
    <property type="entry name" value="PROTEIN TONB"/>
    <property type="match status" value="1"/>
</dbReference>
<feature type="transmembrane region" description="Helical" evidence="10">
    <location>
        <begin position="13"/>
        <end position="36"/>
    </location>
</feature>
<dbReference type="Gene3D" id="3.30.1150.10">
    <property type="match status" value="1"/>
</dbReference>
<dbReference type="EMBL" id="BBPI01000036">
    <property type="protein sequence ID" value="GAM00787.1"/>
    <property type="molecule type" value="Genomic_DNA"/>
</dbReference>
<dbReference type="Pfam" id="PF03544">
    <property type="entry name" value="TonB_C"/>
    <property type="match status" value="1"/>
</dbReference>
<dbReference type="PRINTS" id="PR01374">
    <property type="entry name" value="TONBPROTEIN"/>
</dbReference>
<gene>
    <name evidence="13" type="ORF">SP5_036_00040</name>
</gene>
<evidence type="ECO:0000256" key="10">
    <source>
        <dbReference type="RuleBase" id="RU362123"/>
    </source>
</evidence>
<dbReference type="GO" id="GO:0030288">
    <property type="term" value="C:outer membrane-bounded periplasmic space"/>
    <property type="evidence" value="ECO:0007669"/>
    <property type="project" value="InterPro"/>
</dbReference>
<feature type="region of interest" description="Disordered" evidence="11">
    <location>
        <begin position="104"/>
        <end position="156"/>
    </location>
</feature>
<evidence type="ECO:0000313" key="14">
    <source>
        <dbReference type="Proteomes" id="UP000032305"/>
    </source>
</evidence>
<dbReference type="Proteomes" id="UP000032305">
    <property type="component" value="Unassembled WGS sequence"/>
</dbReference>
<feature type="compositionally biased region" description="Pro residues" evidence="11">
    <location>
        <begin position="109"/>
        <end position="127"/>
    </location>
</feature>
<sequence length="227" mass="23689">MAYTDQKMSGGKVVAIVIVVLIHAALGYAFVTGLAYQYVKKATEKLNTFDVQEPPPPPPPEEPPPPPPPEQPNVPPPPTTVVTPPPIVNVPTQAPTIATTTVIPLSQPTAPPAPPAPPSPPAPPAPPAVSKAAGLKGNPGQFFGPDAYPPSAQREGAEGRVVAKLTVGTDGRVTDCVVTTSSNNRALDDTTCRIAKARVRFSPALDQNGNAITSSYTLPVRWQLPQE</sequence>